<organism evidence="2 3">
    <name type="scientific">Leptospira saintgironsiae</name>
    <dbReference type="NCBI Taxonomy" id="2023183"/>
    <lineage>
        <taxon>Bacteria</taxon>
        <taxon>Pseudomonadati</taxon>
        <taxon>Spirochaetota</taxon>
        <taxon>Spirochaetia</taxon>
        <taxon>Leptospirales</taxon>
        <taxon>Leptospiraceae</taxon>
        <taxon>Leptospira</taxon>
    </lineage>
</organism>
<evidence type="ECO:0000256" key="1">
    <source>
        <dbReference type="SAM" id="Phobius"/>
    </source>
</evidence>
<keyword evidence="1" id="KW-0472">Membrane</keyword>
<feature type="transmembrane region" description="Helical" evidence="1">
    <location>
        <begin position="110"/>
        <end position="129"/>
    </location>
</feature>
<evidence type="ECO:0008006" key="4">
    <source>
        <dbReference type="Google" id="ProtNLM"/>
    </source>
</evidence>
<dbReference type="Proteomes" id="UP000231926">
    <property type="component" value="Unassembled WGS sequence"/>
</dbReference>
<reference evidence="2 3" key="1">
    <citation type="submission" date="2017-07" db="EMBL/GenBank/DDBJ databases">
        <title>Leptospira spp. isolated from tropical soils.</title>
        <authorList>
            <person name="Thibeaux R."/>
            <person name="Iraola G."/>
            <person name="Ferres I."/>
            <person name="Bierque E."/>
            <person name="Girault D."/>
            <person name="Soupe-Gilbert M.-E."/>
            <person name="Picardeau M."/>
            <person name="Goarant C."/>
        </authorList>
    </citation>
    <scope>NUCLEOTIDE SEQUENCE [LARGE SCALE GENOMIC DNA]</scope>
    <source>
        <strain evidence="2 3">FH4-C-A2</strain>
    </source>
</reference>
<dbReference type="EMBL" id="NPDR01000001">
    <property type="protein sequence ID" value="PJZ50896.1"/>
    <property type="molecule type" value="Genomic_DNA"/>
</dbReference>
<keyword evidence="1" id="KW-0812">Transmembrane</keyword>
<evidence type="ECO:0000313" key="2">
    <source>
        <dbReference type="EMBL" id="PJZ50896.1"/>
    </source>
</evidence>
<sequence>MNPFGKFPNYLKILGIFLLSYTLITNYLWREPDNYFWICHVSAFLVSGSLIFEFRKGIRIGGLWLILGTILWLSDEVLNDYSSDKLSYFTHLLYAFISIYCFRRIGLFPFPWVGAFLWYVFVQLLSLKFTDPAQNINLVYSIWPPWDLLFSNYFYFQIFMNLFILGILFFASCISNKILDE</sequence>
<accession>A0A2M9YH99</accession>
<evidence type="ECO:0000313" key="3">
    <source>
        <dbReference type="Proteomes" id="UP000231926"/>
    </source>
</evidence>
<proteinExistence type="predicted"/>
<feature type="transmembrane region" description="Helical" evidence="1">
    <location>
        <begin position="35"/>
        <end position="52"/>
    </location>
</feature>
<keyword evidence="3" id="KW-1185">Reference proteome</keyword>
<keyword evidence="1" id="KW-1133">Transmembrane helix</keyword>
<gene>
    <name evidence="2" type="ORF">CH362_03805</name>
</gene>
<feature type="transmembrane region" description="Helical" evidence="1">
    <location>
        <begin position="153"/>
        <end position="174"/>
    </location>
</feature>
<protein>
    <recommendedName>
        <fullName evidence="4">TIGR02206 family membrane protein</fullName>
    </recommendedName>
</protein>
<name>A0A2M9YH99_9LEPT</name>
<dbReference type="AlphaFoldDB" id="A0A2M9YH99"/>
<comment type="caution">
    <text evidence="2">The sequence shown here is derived from an EMBL/GenBank/DDBJ whole genome shotgun (WGS) entry which is preliminary data.</text>
</comment>
<feature type="transmembrane region" description="Helical" evidence="1">
    <location>
        <begin position="9"/>
        <end position="29"/>
    </location>
</feature>